<comment type="caution">
    <text evidence="1">The sequence shown here is derived from an EMBL/GenBank/DDBJ whole genome shotgun (WGS) entry which is preliminary data.</text>
</comment>
<gene>
    <name evidence="1" type="ORF">GMARGA_LOCUS19954</name>
</gene>
<proteinExistence type="predicted"/>
<keyword evidence="2" id="KW-1185">Reference proteome</keyword>
<name>A0ABN7VMN2_GIGMA</name>
<dbReference type="EMBL" id="CAJVQB010017083">
    <property type="protein sequence ID" value="CAG8782650.1"/>
    <property type="molecule type" value="Genomic_DNA"/>
</dbReference>
<accession>A0ABN7VMN2</accession>
<dbReference type="Proteomes" id="UP000789901">
    <property type="component" value="Unassembled WGS sequence"/>
</dbReference>
<evidence type="ECO:0000313" key="1">
    <source>
        <dbReference type="EMBL" id="CAG8782650.1"/>
    </source>
</evidence>
<reference evidence="1 2" key="1">
    <citation type="submission" date="2021-06" db="EMBL/GenBank/DDBJ databases">
        <authorList>
            <person name="Kallberg Y."/>
            <person name="Tangrot J."/>
            <person name="Rosling A."/>
        </authorList>
    </citation>
    <scope>NUCLEOTIDE SEQUENCE [LARGE SCALE GENOMIC DNA]</scope>
    <source>
        <strain evidence="1 2">120-4 pot B 10/14</strain>
    </source>
</reference>
<evidence type="ECO:0000313" key="2">
    <source>
        <dbReference type="Proteomes" id="UP000789901"/>
    </source>
</evidence>
<organism evidence="1 2">
    <name type="scientific">Gigaspora margarita</name>
    <dbReference type="NCBI Taxonomy" id="4874"/>
    <lineage>
        <taxon>Eukaryota</taxon>
        <taxon>Fungi</taxon>
        <taxon>Fungi incertae sedis</taxon>
        <taxon>Mucoromycota</taxon>
        <taxon>Glomeromycotina</taxon>
        <taxon>Glomeromycetes</taxon>
        <taxon>Diversisporales</taxon>
        <taxon>Gigasporaceae</taxon>
        <taxon>Gigaspora</taxon>
    </lineage>
</organism>
<sequence length="131" mass="15427">MELFHYLSGGPQDIYEARKKLFKNLESIKEIILKRKFILFPSRPKSGLLHARNSEEYPARDGYENYGKLRIIARAILICKDLIFTWKKIGYHDIVYDVNDHVIQGTFQLLFPPIPETDYTMPNKSIIIKRL</sequence>
<protein>
    <submittedName>
        <fullName evidence="1">11717_t:CDS:1</fullName>
    </submittedName>
</protein>